<reference evidence="3" key="1">
    <citation type="submission" date="2023-08" db="EMBL/GenBank/DDBJ databases">
        <authorList>
            <person name="Alioto T."/>
            <person name="Alioto T."/>
            <person name="Gomez Garrido J."/>
        </authorList>
    </citation>
    <scope>NUCLEOTIDE SEQUENCE</scope>
</reference>
<gene>
    <name evidence="3" type="ORF">OCTVUL_1B002009</name>
</gene>
<feature type="compositionally biased region" description="Basic and acidic residues" evidence="1">
    <location>
        <begin position="90"/>
        <end position="103"/>
    </location>
</feature>
<feature type="compositionally biased region" description="Polar residues" evidence="1">
    <location>
        <begin position="80"/>
        <end position="89"/>
    </location>
</feature>
<proteinExistence type="predicted"/>
<evidence type="ECO:0000256" key="1">
    <source>
        <dbReference type="SAM" id="MobiDB-lite"/>
    </source>
</evidence>
<sequence>MFVDYVIIDITVDIDAVAIVGGIVSIVESDNIHVVVLLVVVVVVGSDLCGSAAVVCCCGLLIFVLAALPLQYQSNVINQTCGQKNSSHGQSRESEQKKDREKR</sequence>
<protein>
    <recommendedName>
        <fullName evidence="5">Transmembrane protein</fullName>
    </recommendedName>
</protein>
<dbReference type="AlphaFoldDB" id="A0AA36EWG9"/>
<feature type="region of interest" description="Disordered" evidence="1">
    <location>
        <begin position="80"/>
        <end position="103"/>
    </location>
</feature>
<evidence type="ECO:0000313" key="4">
    <source>
        <dbReference type="Proteomes" id="UP001162480"/>
    </source>
</evidence>
<evidence type="ECO:0008006" key="5">
    <source>
        <dbReference type="Google" id="ProtNLM"/>
    </source>
</evidence>
<feature type="transmembrane region" description="Helical" evidence="2">
    <location>
        <begin position="34"/>
        <end position="67"/>
    </location>
</feature>
<keyword evidence="2" id="KW-0472">Membrane</keyword>
<dbReference type="EMBL" id="OX597814">
    <property type="protein sequence ID" value="CAI9716811.1"/>
    <property type="molecule type" value="Genomic_DNA"/>
</dbReference>
<keyword evidence="2" id="KW-1133">Transmembrane helix</keyword>
<name>A0AA36EWG9_OCTVU</name>
<evidence type="ECO:0000313" key="3">
    <source>
        <dbReference type="EMBL" id="CAI9716811.1"/>
    </source>
</evidence>
<accession>A0AA36EWG9</accession>
<organism evidence="3 4">
    <name type="scientific">Octopus vulgaris</name>
    <name type="common">Common octopus</name>
    <dbReference type="NCBI Taxonomy" id="6645"/>
    <lineage>
        <taxon>Eukaryota</taxon>
        <taxon>Metazoa</taxon>
        <taxon>Spiralia</taxon>
        <taxon>Lophotrochozoa</taxon>
        <taxon>Mollusca</taxon>
        <taxon>Cephalopoda</taxon>
        <taxon>Coleoidea</taxon>
        <taxon>Octopodiformes</taxon>
        <taxon>Octopoda</taxon>
        <taxon>Incirrata</taxon>
        <taxon>Octopodidae</taxon>
        <taxon>Octopus</taxon>
    </lineage>
</organism>
<feature type="transmembrane region" description="Helical" evidence="2">
    <location>
        <begin position="6"/>
        <end position="27"/>
    </location>
</feature>
<keyword evidence="2" id="KW-0812">Transmembrane</keyword>
<keyword evidence="4" id="KW-1185">Reference proteome</keyword>
<dbReference type="Proteomes" id="UP001162480">
    <property type="component" value="Chromosome 1"/>
</dbReference>
<evidence type="ECO:0000256" key="2">
    <source>
        <dbReference type="SAM" id="Phobius"/>
    </source>
</evidence>